<evidence type="ECO:0000256" key="3">
    <source>
        <dbReference type="ARBA" id="ARBA00022692"/>
    </source>
</evidence>
<name>A0ABM1S973_LIMPO</name>
<comment type="similarity">
    <text evidence="2">Belongs to the ric-3 family.</text>
</comment>
<evidence type="ECO:0000256" key="9">
    <source>
        <dbReference type="SAM" id="Phobius"/>
    </source>
</evidence>
<feature type="region of interest" description="Disordered" evidence="8">
    <location>
        <begin position="244"/>
        <end position="305"/>
    </location>
</feature>
<feature type="compositionally biased region" description="Polar residues" evidence="8">
    <location>
        <begin position="244"/>
        <end position="253"/>
    </location>
</feature>
<evidence type="ECO:0000256" key="6">
    <source>
        <dbReference type="ARBA" id="ARBA00023136"/>
    </source>
</evidence>
<evidence type="ECO:0000256" key="5">
    <source>
        <dbReference type="ARBA" id="ARBA00022989"/>
    </source>
</evidence>
<evidence type="ECO:0000313" key="13">
    <source>
        <dbReference type="RefSeq" id="XP_022240178.1"/>
    </source>
</evidence>
<evidence type="ECO:0000256" key="8">
    <source>
        <dbReference type="SAM" id="MobiDB-lite"/>
    </source>
</evidence>
<evidence type="ECO:0000256" key="4">
    <source>
        <dbReference type="ARBA" id="ARBA00022824"/>
    </source>
</evidence>
<dbReference type="GeneID" id="106458300"/>
<keyword evidence="3 9" id="KW-0812">Transmembrane</keyword>
<dbReference type="Proteomes" id="UP000694941">
    <property type="component" value="Unplaced"/>
</dbReference>
<keyword evidence="5 9" id="KW-1133">Transmembrane helix</keyword>
<evidence type="ECO:0000313" key="11">
    <source>
        <dbReference type="Proteomes" id="UP000694941"/>
    </source>
</evidence>
<protein>
    <submittedName>
        <fullName evidence="12 13">Resistance to inhibitors of cholinesterase protein 3-like isoform X1</fullName>
    </submittedName>
</protein>
<dbReference type="RefSeq" id="XP_013773247.1">
    <property type="nucleotide sequence ID" value="XM_013917793.2"/>
</dbReference>
<sequence>MANSSELSTGKSVFVLAVVIGCFAVLWPKIFYPMMQTAFSITMTTYDNDEESFGENSHSHIDPEILPARVRAAMGESRPGSRPQIHEGRPLMHPAAKQGPKVQPKSGGAMGIIMPIYTLLIVVFFLYTIFKFVFKKPADEETLRQPLIKDFHMDHEHRKYILAKEYDEEKKKGAKSKNVENKTKKMLQEYGKTKVEEELAEKNYEISQLRKRLEETEAAMEKIMKHMGVVTEHLAVGMAYLPNSTASTSSQREPVSHNEDLENTDDQKIVPTSINDSSAQKMQKIHLSEPDREEESQTSSPDVDNYELVSGTVSIPPTPTSNCTVHVDRESCESSSFEVIGQVSENNGNLLKDYTPTDSEDSVSKELEYFELDTEQANEPKDDCLKVLSMTPGAQEFPETLLTSRGNRNFPNISALERAAKIRRENLNVGSIEEESNNLASLLDNSKSDSEQ</sequence>
<reference evidence="12 13" key="1">
    <citation type="submission" date="2025-05" db="UniProtKB">
        <authorList>
            <consortium name="RefSeq"/>
        </authorList>
    </citation>
    <scope>IDENTIFICATION</scope>
    <source>
        <tissue evidence="12 13">Muscle</tissue>
    </source>
</reference>
<dbReference type="RefSeq" id="XP_022240179.1">
    <property type="nucleotide sequence ID" value="XM_022384471.1"/>
</dbReference>
<keyword evidence="7" id="KW-0175">Coiled coil</keyword>
<feature type="transmembrane region" description="Helical" evidence="9">
    <location>
        <begin position="107"/>
        <end position="130"/>
    </location>
</feature>
<dbReference type="RefSeq" id="XP_022240178.1">
    <property type="nucleotide sequence ID" value="XM_022384470.1"/>
</dbReference>
<feature type="domain" description="Resistance to inhibitors of cholinesterase protein 3 N-terminal" evidence="10">
    <location>
        <begin position="19"/>
        <end position="224"/>
    </location>
</feature>
<comment type="subcellular location">
    <subcellularLocation>
        <location evidence="1">Endoplasmic reticulum membrane</location>
    </subcellularLocation>
</comment>
<keyword evidence="4" id="KW-0256">Endoplasmic reticulum</keyword>
<feature type="compositionally biased region" description="Basic and acidic residues" evidence="8">
    <location>
        <begin position="254"/>
        <end position="268"/>
    </location>
</feature>
<evidence type="ECO:0000313" key="14">
    <source>
        <dbReference type="RefSeq" id="XP_022240179.1"/>
    </source>
</evidence>
<feature type="transmembrane region" description="Helical" evidence="9">
    <location>
        <begin position="12"/>
        <end position="32"/>
    </location>
</feature>
<dbReference type="PANTHER" id="PTHR21723:SF3">
    <property type="entry name" value="PROTEIN RIC-3"/>
    <property type="match status" value="1"/>
</dbReference>
<evidence type="ECO:0000256" key="7">
    <source>
        <dbReference type="SAM" id="Coils"/>
    </source>
</evidence>
<evidence type="ECO:0000313" key="12">
    <source>
        <dbReference type="RefSeq" id="XP_013773247.1"/>
    </source>
</evidence>
<organism evidence="11 13">
    <name type="scientific">Limulus polyphemus</name>
    <name type="common">Atlantic horseshoe crab</name>
    <dbReference type="NCBI Taxonomy" id="6850"/>
    <lineage>
        <taxon>Eukaryota</taxon>
        <taxon>Metazoa</taxon>
        <taxon>Ecdysozoa</taxon>
        <taxon>Arthropoda</taxon>
        <taxon>Chelicerata</taxon>
        <taxon>Merostomata</taxon>
        <taxon>Xiphosura</taxon>
        <taxon>Limulidae</taxon>
        <taxon>Limulus</taxon>
    </lineage>
</organism>
<evidence type="ECO:0000256" key="1">
    <source>
        <dbReference type="ARBA" id="ARBA00004586"/>
    </source>
</evidence>
<evidence type="ECO:0000256" key="2">
    <source>
        <dbReference type="ARBA" id="ARBA00008538"/>
    </source>
</evidence>
<keyword evidence="6 9" id="KW-0472">Membrane</keyword>
<dbReference type="InterPro" id="IPR026160">
    <property type="entry name" value="Ric3"/>
</dbReference>
<feature type="coiled-coil region" evidence="7">
    <location>
        <begin position="192"/>
        <end position="226"/>
    </location>
</feature>
<dbReference type="PANTHER" id="PTHR21723">
    <property type="entry name" value="RESISTANCE TO INHIBITORS OF CHOLINESTERASE PROTEIN 3 RIC3"/>
    <property type="match status" value="1"/>
</dbReference>
<accession>A0ABM1S973</accession>
<feature type="compositionally biased region" description="Polar residues" evidence="8">
    <location>
        <begin position="270"/>
        <end position="281"/>
    </location>
</feature>
<dbReference type="Pfam" id="PF15361">
    <property type="entry name" value="RIC3"/>
    <property type="match status" value="1"/>
</dbReference>
<feature type="region of interest" description="Disordered" evidence="8">
    <location>
        <begin position="76"/>
        <end position="100"/>
    </location>
</feature>
<dbReference type="InterPro" id="IPR032763">
    <property type="entry name" value="RIC3_N"/>
</dbReference>
<evidence type="ECO:0000259" key="10">
    <source>
        <dbReference type="Pfam" id="PF15361"/>
    </source>
</evidence>
<keyword evidence="11" id="KW-1185">Reference proteome</keyword>
<gene>
    <name evidence="12 13 14" type="primary">LOC106458300</name>
</gene>
<proteinExistence type="inferred from homology"/>